<gene>
    <name evidence="2" type="ORF">I9W95_00120</name>
</gene>
<dbReference type="SUPFAM" id="SSF54427">
    <property type="entry name" value="NTF2-like"/>
    <property type="match status" value="1"/>
</dbReference>
<dbReference type="InterPro" id="IPR004027">
    <property type="entry name" value="SEC_C_motif"/>
</dbReference>
<dbReference type="InterPro" id="IPR032710">
    <property type="entry name" value="NTF2-like_dom_sf"/>
</dbReference>
<dbReference type="Gene3D" id="3.10.450.50">
    <property type="match status" value="1"/>
</dbReference>
<dbReference type="SUPFAM" id="SSF103642">
    <property type="entry name" value="Sec-C motif"/>
    <property type="match status" value="1"/>
</dbReference>
<organism evidence="2 3">
    <name type="scientific">Thalassolituus marinus</name>
    <dbReference type="NCBI Taxonomy" id="671053"/>
    <lineage>
        <taxon>Bacteria</taxon>
        <taxon>Pseudomonadati</taxon>
        <taxon>Pseudomonadota</taxon>
        <taxon>Gammaproteobacteria</taxon>
        <taxon>Oceanospirillales</taxon>
        <taxon>Oceanospirillaceae</taxon>
        <taxon>Thalassolituus</taxon>
    </lineage>
</organism>
<dbReference type="PANTHER" id="PTHR33747">
    <property type="entry name" value="UPF0225 PROTEIN SCO1677"/>
    <property type="match status" value="1"/>
</dbReference>
<dbReference type="Pfam" id="PF17775">
    <property type="entry name" value="YchJ_M-like"/>
    <property type="match status" value="1"/>
</dbReference>
<evidence type="ECO:0000313" key="2">
    <source>
        <dbReference type="EMBL" id="MCA6062003.1"/>
    </source>
</evidence>
<dbReference type="RefSeq" id="WP_225670425.1">
    <property type="nucleotide sequence ID" value="NZ_JAEDAH010000001.1"/>
</dbReference>
<name>A0ABS7ZLF1_9GAMM</name>
<dbReference type="Pfam" id="PF02810">
    <property type="entry name" value="SEC-C"/>
    <property type="match status" value="2"/>
</dbReference>
<dbReference type="InterPro" id="IPR048469">
    <property type="entry name" value="YchJ-like_M"/>
</dbReference>
<dbReference type="PANTHER" id="PTHR33747:SF1">
    <property type="entry name" value="ADENYLATE CYCLASE-ASSOCIATED CAP C-TERMINAL DOMAIN-CONTAINING PROTEIN"/>
    <property type="match status" value="1"/>
</dbReference>
<reference evidence="2 3" key="1">
    <citation type="submission" date="2020-12" db="EMBL/GenBank/DDBJ databases">
        <title>Novel Thalassolituus-related marine hydrocarbonoclastic bacteria mediated algae-derived hydrocarbons mineralization in twilight zone of the northern South China Sea.</title>
        <authorList>
            <person name="Dong C."/>
        </authorList>
    </citation>
    <scope>NUCLEOTIDE SEQUENCE [LARGE SCALE GENOMIC DNA]</scope>
    <source>
        <strain evidence="2 3">IMCC1826</strain>
    </source>
</reference>
<feature type="domain" description="YchJ-like middle NTF2-like" evidence="1">
    <location>
        <begin position="26"/>
        <end position="118"/>
    </location>
</feature>
<dbReference type="EMBL" id="JAEDAH010000001">
    <property type="protein sequence ID" value="MCA6062003.1"/>
    <property type="molecule type" value="Genomic_DNA"/>
</dbReference>
<dbReference type="Proteomes" id="UP000714380">
    <property type="component" value="Unassembled WGS sequence"/>
</dbReference>
<keyword evidence="3" id="KW-1185">Reference proteome</keyword>
<comment type="caution">
    <text evidence="2">The sequence shown here is derived from an EMBL/GenBank/DDBJ whole genome shotgun (WGS) entry which is preliminary data.</text>
</comment>
<evidence type="ECO:0000313" key="3">
    <source>
        <dbReference type="Proteomes" id="UP000714380"/>
    </source>
</evidence>
<evidence type="ECO:0000259" key="1">
    <source>
        <dbReference type="Pfam" id="PF17775"/>
    </source>
</evidence>
<accession>A0ABS7ZLF1</accession>
<sequence>MLCPCHSGQVYKQCCKPLHDGQPAASPQALMRSRYAAFALDKADYLLSSWDARTRPANLEFTQDTQWFSLQIHESAQQGNEGSVRFTARFREGSEWLELTEISRFSLGDDGYWRYLDGNADFHRWQPGRNDLCPCGSEKKFKKCCAR</sequence>
<proteinExistence type="predicted"/>
<protein>
    <submittedName>
        <fullName evidence="2">SEC-C domain-containing protein</fullName>
    </submittedName>
</protein>